<reference evidence="3" key="1">
    <citation type="submission" date="2021-01" db="EMBL/GenBank/DDBJ databases">
        <authorList>
            <person name="Corre E."/>
            <person name="Pelletier E."/>
            <person name="Niang G."/>
            <person name="Scheremetjew M."/>
            <person name="Finn R."/>
            <person name="Kale V."/>
            <person name="Holt S."/>
            <person name="Cochrane G."/>
            <person name="Meng A."/>
            <person name="Brown T."/>
            <person name="Cohen L."/>
        </authorList>
    </citation>
    <scope>NUCLEOTIDE SEQUENCE</scope>
    <source>
        <strain evidence="3">UTEX LB 985</strain>
    </source>
</reference>
<evidence type="ECO:0000313" key="2">
    <source>
        <dbReference type="EMBL" id="CAD9511915.1"/>
    </source>
</evidence>
<dbReference type="Gene3D" id="3.10.20.90">
    <property type="entry name" value="Phosphatidylinositol 3-kinase Catalytic Subunit, Chain A, domain 1"/>
    <property type="match status" value="1"/>
</dbReference>
<dbReference type="SUPFAM" id="SSF54236">
    <property type="entry name" value="Ubiquitin-like"/>
    <property type="match status" value="1"/>
</dbReference>
<gene>
    <name evidence="2" type="ORF">CBRE1094_LOCUS32030</name>
    <name evidence="3" type="ORF">CBRE1094_LOCUS32031</name>
</gene>
<name>A0A6U7J7W6_9EUKA</name>
<proteinExistence type="predicted"/>
<dbReference type="PROSITE" id="PS50053">
    <property type="entry name" value="UBIQUITIN_2"/>
    <property type="match status" value="1"/>
</dbReference>
<dbReference type="PANTHER" id="PTHR47725:SF2">
    <property type="entry name" value="UBIQUITIN-LIKE DOMAIN-CONTAINING PROTEIN"/>
    <property type="match status" value="1"/>
</dbReference>
<dbReference type="InterPro" id="IPR029071">
    <property type="entry name" value="Ubiquitin-like_domsf"/>
</dbReference>
<dbReference type="EMBL" id="HBGU01058921">
    <property type="protein sequence ID" value="CAD9511915.1"/>
    <property type="molecule type" value="Transcribed_RNA"/>
</dbReference>
<dbReference type="EMBL" id="HBGU01058922">
    <property type="protein sequence ID" value="CAD9511918.1"/>
    <property type="molecule type" value="Transcribed_RNA"/>
</dbReference>
<dbReference type="CDD" id="cd17039">
    <property type="entry name" value="Ubl_ubiquitin_like"/>
    <property type="match status" value="1"/>
</dbReference>
<dbReference type="AlphaFoldDB" id="A0A6U7J7W6"/>
<feature type="domain" description="Ubiquitin-like" evidence="1">
    <location>
        <begin position="30"/>
        <end position="89"/>
    </location>
</feature>
<evidence type="ECO:0000259" key="1">
    <source>
        <dbReference type="PROSITE" id="PS50053"/>
    </source>
</evidence>
<evidence type="ECO:0000313" key="3">
    <source>
        <dbReference type="EMBL" id="CAD9511918.1"/>
    </source>
</evidence>
<organism evidence="3">
    <name type="scientific">Haptolina brevifila</name>
    <dbReference type="NCBI Taxonomy" id="156173"/>
    <lineage>
        <taxon>Eukaryota</taxon>
        <taxon>Haptista</taxon>
        <taxon>Haptophyta</taxon>
        <taxon>Prymnesiophyceae</taxon>
        <taxon>Prymnesiales</taxon>
        <taxon>Prymnesiaceae</taxon>
        <taxon>Haptolina</taxon>
    </lineage>
</organism>
<sequence length="110" mass="12386">MSGEDAAAPSDYLRVKRKRTTIFLYAELASDTVHDLRAKVNLITKVPTTDIRFFIDIAGEIALDEHKTLADQKIESDAILYMIYKKEGLEEWEEIDLDSKGAVEGEPQIG</sequence>
<dbReference type="InterPro" id="IPR000626">
    <property type="entry name" value="Ubiquitin-like_dom"/>
</dbReference>
<dbReference type="PANTHER" id="PTHR47725">
    <property type="entry name" value="OS03G0364000 PROTEIN"/>
    <property type="match status" value="1"/>
</dbReference>
<accession>A0A6U7J7W6</accession>
<protein>
    <recommendedName>
        <fullName evidence="1">Ubiquitin-like domain-containing protein</fullName>
    </recommendedName>
</protein>